<keyword evidence="2" id="KW-0378">Hydrolase</keyword>
<name>A0A6J4RSZ2_9ACTN</name>
<evidence type="ECO:0000313" key="2">
    <source>
        <dbReference type="EMBL" id="CAA9480818.1"/>
    </source>
</evidence>
<feature type="non-terminal residue" evidence="2">
    <location>
        <position position="88"/>
    </location>
</feature>
<dbReference type="GO" id="GO:0047570">
    <property type="term" value="F:3-oxoadipate enol-lactonase activity"/>
    <property type="evidence" value="ECO:0007669"/>
    <property type="project" value="UniProtKB-EC"/>
</dbReference>
<proteinExistence type="predicted"/>
<organism evidence="2">
    <name type="scientific">uncultured Rubrobacteraceae bacterium</name>
    <dbReference type="NCBI Taxonomy" id="349277"/>
    <lineage>
        <taxon>Bacteria</taxon>
        <taxon>Bacillati</taxon>
        <taxon>Actinomycetota</taxon>
        <taxon>Rubrobacteria</taxon>
        <taxon>Rubrobacterales</taxon>
        <taxon>Rubrobacteraceae</taxon>
        <taxon>environmental samples</taxon>
    </lineage>
</organism>
<gene>
    <name evidence="2" type="ORF">AVDCRST_MAG25-2753</name>
</gene>
<evidence type="ECO:0000256" key="1">
    <source>
        <dbReference type="SAM" id="MobiDB-lite"/>
    </source>
</evidence>
<feature type="compositionally biased region" description="Basic and acidic residues" evidence="1">
    <location>
        <begin position="50"/>
        <end position="59"/>
    </location>
</feature>
<feature type="region of interest" description="Disordered" evidence="1">
    <location>
        <begin position="1"/>
        <end position="88"/>
    </location>
</feature>
<dbReference type="EMBL" id="CADCVI010000182">
    <property type="protein sequence ID" value="CAA9480818.1"/>
    <property type="molecule type" value="Genomic_DNA"/>
</dbReference>
<sequence length="88" mass="9505">GARDHRAPGQPGRPAGHLLPHPRTLRPGRRPHPRLAARRARRGHPGGEPSQDRKLRPPLDARTTGGGHERHARVAGRLRGSGCADVPL</sequence>
<accession>A0A6J4RSZ2</accession>
<protein>
    <submittedName>
        <fullName evidence="2">Beta-ketoadipate enol-lactone hydrolase</fullName>
        <ecNumber evidence="2">3.1.1.24</ecNumber>
    </submittedName>
</protein>
<dbReference type="AlphaFoldDB" id="A0A6J4RSZ2"/>
<feature type="non-terminal residue" evidence="2">
    <location>
        <position position="1"/>
    </location>
</feature>
<feature type="compositionally biased region" description="Basic residues" evidence="1">
    <location>
        <begin position="23"/>
        <end position="44"/>
    </location>
</feature>
<reference evidence="2" key="1">
    <citation type="submission" date="2020-02" db="EMBL/GenBank/DDBJ databases">
        <authorList>
            <person name="Meier V. D."/>
        </authorList>
    </citation>
    <scope>NUCLEOTIDE SEQUENCE</scope>
    <source>
        <strain evidence="2">AVDCRST_MAG25</strain>
    </source>
</reference>
<dbReference type="EC" id="3.1.1.24" evidence="2"/>